<evidence type="ECO:0000256" key="6">
    <source>
        <dbReference type="SAM" id="Phobius"/>
    </source>
</evidence>
<feature type="region of interest" description="Disordered" evidence="5">
    <location>
        <begin position="532"/>
        <end position="553"/>
    </location>
</feature>
<evidence type="ECO:0000256" key="3">
    <source>
        <dbReference type="ARBA" id="ARBA00022989"/>
    </source>
</evidence>
<dbReference type="EMBL" id="JAAAJB010000216">
    <property type="protein sequence ID" value="KAG0261431.1"/>
    <property type="molecule type" value="Genomic_DNA"/>
</dbReference>
<dbReference type="InterPro" id="IPR020846">
    <property type="entry name" value="MFS_dom"/>
</dbReference>
<evidence type="ECO:0000256" key="5">
    <source>
        <dbReference type="SAM" id="MobiDB-lite"/>
    </source>
</evidence>
<evidence type="ECO:0000313" key="9">
    <source>
        <dbReference type="Proteomes" id="UP000807716"/>
    </source>
</evidence>
<evidence type="ECO:0000256" key="2">
    <source>
        <dbReference type="ARBA" id="ARBA00022692"/>
    </source>
</evidence>
<feature type="transmembrane region" description="Helical" evidence="6">
    <location>
        <begin position="22"/>
        <end position="39"/>
    </location>
</feature>
<feature type="transmembrane region" description="Helical" evidence="6">
    <location>
        <begin position="300"/>
        <end position="320"/>
    </location>
</feature>
<dbReference type="PANTHER" id="PTHR23501:SF87">
    <property type="entry name" value="SIDEROPHORE IRON TRANSPORTER 2"/>
    <property type="match status" value="1"/>
</dbReference>
<comment type="caution">
    <text evidence="8">The sequence shown here is derived from an EMBL/GenBank/DDBJ whole genome shotgun (WGS) entry which is preliminary data.</text>
</comment>
<organism evidence="8 9">
    <name type="scientific">Actinomortierella ambigua</name>
    <dbReference type="NCBI Taxonomy" id="1343610"/>
    <lineage>
        <taxon>Eukaryota</taxon>
        <taxon>Fungi</taxon>
        <taxon>Fungi incertae sedis</taxon>
        <taxon>Mucoromycota</taxon>
        <taxon>Mortierellomycotina</taxon>
        <taxon>Mortierellomycetes</taxon>
        <taxon>Mortierellales</taxon>
        <taxon>Mortierellaceae</taxon>
        <taxon>Actinomortierella</taxon>
    </lineage>
</organism>
<sequence length="553" mass="60465">MSHDDAEQGTQALDRTKFSTKLYYWLLAGILIQAFIYSFEVNLMYGCLPYVMNLFSVTSLTAIMPVILQIVSAALVPFFTKVSDVIGRFESYTIAMVSYVLGYIIQGTSNVNNFGQFAAGQFFFAVGTTGMQTLTQVLIADTTPLINRGLVFATWDMGSAINIWTTQLLIAPLTSPTFNWHYIYVIVACLATVGAIVVLVPLFAVQRAIRKGGHAPQRRSLGWFLHEFDTIGALLLTATLSLILLPIILARTYDDNWKNPVIYGCLIGGIISLILLVVWEAKFTDRPIMPMRIWMQRTCFGGLFVQFVLTMMASSNWAYFTSYLVVSRDISFDQAILLERGYQMAYLVFALGTGYAMKRFNTSRPFVWVGIVLATLGTGLMIPARQPTSSDAFVVISQTIVGAGGGMAALAASVSVTGVVHRRDIAIVIGATQILSSIASAIGSALAGGVWTQLLPKELAEHVTGEYDLDMAMNRVDYVAALPEPTKSQVITAYGDSQMVLSIISCAMAVLACAAAFMMQHVDLLQSQEEQDKVYGGEDQESETASEELKGTY</sequence>
<evidence type="ECO:0000256" key="4">
    <source>
        <dbReference type="ARBA" id="ARBA00023136"/>
    </source>
</evidence>
<dbReference type="OrthoDB" id="4078873at2759"/>
<feature type="transmembrane region" description="Helical" evidence="6">
    <location>
        <begin position="425"/>
        <end position="451"/>
    </location>
</feature>
<feature type="transmembrane region" description="Helical" evidence="6">
    <location>
        <begin position="85"/>
        <end position="105"/>
    </location>
</feature>
<proteinExistence type="predicted"/>
<keyword evidence="3 6" id="KW-1133">Transmembrane helix</keyword>
<dbReference type="AlphaFoldDB" id="A0A9P6U679"/>
<evidence type="ECO:0000256" key="1">
    <source>
        <dbReference type="ARBA" id="ARBA00004141"/>
    </source>
</evidence>
<keyword evidence="4 6" id="KW-0472">Membrane</keyword>
<protein>
    <recommendedName>
        <fullName evidence="7">Major facilitator superfamily (MFS) profile domain-containing protein</fullName>
    </recommendedName>
</protein>
<feature type="transmembrane region" description="Helical" evidence="6">
    <location>
        <begin position="150"/>
        <end position="170"/>
    </location>
</feature>
<feature type="domain" description="Major facilitator superfamily (MFS) profile" evidence="7">
    <location>
        <begin position="26"/>
        <end position="523"/>
    </location>
</feature>
<feature type="transmembrane region" description="Helical" evidence="6">
    <location>
        <begin position="499"/>
        <end position="519"/>
    </location>
</feature>
<gene>
    <name evidence="8" type="ORF">DFQ27_002954</name>
</gene>
<feature type="transmembrane region" description="Helical" evidence="6">
    <location>
        <begin position="51"/>
        <end position="78"/>
    </location>
</feature>
<accession>A0A9P6U679</accession>
<dbReference type="Gene3D" id="1.20.1250.20">
    <property type="entry name" value="MFS general substrate transporter like domains"/>
    <property type="match status" value="2"/>
</dbReference>
<dbReference type="GO" id="GO:0022857">
    <property type="term" value="F:transmembrane transporter activity"/>
    <property type="evidence" value="ECO:0007669"/>
    <property type="project" value="InterPro"/>
</dbReference>
<feature type="transmembrane region" description="Helical" evidence="6">
    <location>
        <begin position="261"/>
        <end position="279"/>
    </location>
</feature>
<feature type="transmembrane region" description="Helical" evidence="6">
    <location>
        <begin position="182"/>
        <end position="204"/>
    </location>
</feature>
<dbReference type="PANTHER" id="PTHR23501">
    <property type="entry name" value="MAJOR FACILITATOR SUPERFAMILY"/>
    <property type="match status" value="1"/>
</dbReference>
<name>A0A9P6U679_9FUNG</name>
<dbReference type="SUPFAM" id="SSF103473">
    <property type="entry name" value="MFS general substrate transporter"/>
    <property type="match status" value="1"/>
</dbReference>
<evidence type="ECO:0000313" key="8">
    <source>
        <dbReference type="EMBL" id="KAG0261431.1"/>
    </source>
</evidence>
<feature type="transmembrane region" description="Helical" evidence="6">
    <location>
        <begin position="340"/>
        <end position="357"/>
    </location>
</feature>
<comment type="subcellular location">
    <subcellularLocation>
        <location evidence="1">Membrane</location>
        <topology evidence="1">Multi-pass membrane protein</topology>
    </subcellularLocation>
</comment>
<dbReference type="Proteomes" id="UP000807716">
    <property type="component" value="Unassembled WGS sequence"/>
</dbReference>
<keyword evidence="9" id="KW-1185">Reference proteome</keyword>
<dbReference type="InterPro" id="IPR011701">
    <property type="entry name" value="MFS"/>
</dbReference>
<evidence type="ECO:0000259" key="7">
    <source>
        <dbReference type="PROSITE" id="PS50850"/>
    </source>
</evidence>
<keyword evidence="2 6" id="KW-0812">Transmembrane</keyword>
<reference evidence="8" key="1">
    <citation type="journal article" date="2020" name="Fungal Divers.">
        <title>Resolving the Mortierellaceae phylogeny through synthesis of multi-gene phylogenetics and phylogenomics.</title>
        <authorList>
            <person name="Vandepol N."/>
            <person name="Liber J."/>
            <person name="Desiro A."/>
            <person name="Na H."/>
            <person name="Kennedy M."/>
            <person name="Barry K."/>
            <person name="Grigoriev I.V."/>
            <person name="Miller A.N."/>
            <person name="O'Donnell K."/>
            <person name="Stajich J.E."/>
            <person name="Bonito G."/>
        </authorList>
    </citation>
    <scope>NUCLEOTIDE SEQUENCE</scope>
    <source>
        <strain evidence="8">BC1065</strain>
    </source>
</reference>
<dbReference type="Pfam" id="PF07690">
    <property type="entry name" value="MFS_1"/>
    <property type="match status" value="1"/>
</dbReference>
<feature type="transmembrane region" description="Helical" evidence="6">
    <location>
        <begin position="392"/>
        <end position="413"/>
    </location>
</feature>
<dbReference type="PROSITE" id="PS50850">
    <property type="entry name" value="MFS"/>
    <property type="match status" value="1"/>
</dbReference>
<dbReference type="InterPro" id="IPR036259">
    <property type="entry name" value="MFS_trans_sf"/>
</dbReference>
<feature type="transmembrane region" description="Helical" evidence="6">
    <location>
        <begin position="117"/>
        <end position="138"/>
    </location>
</feature>
<dbReference type="GO" id="GO:0005886">
    <property type="term" value="C:plasma membrane"/>
    <property type="evidence" value="ECO:0007669"/>
    <property type="project" value="TreeGrafter"/>
</dbReference>
<feature type="transmembrane region" description="Helical" evidence="6">
    <location>
        <begin position="224"/>
        <end position="249"/>
    </location>
</feature>
<feature type="transmembrane region" description="Helical" evidence="6">
    <location>
        <begin position="366"/>
        <end position="386"/>
    </location>
</feature>